<evidence type="ECO:0000313" key="4">
    <source>
        <dbReference type="Proteomes" id="UP000271603"/>
    </source>
</evidence>
<proteinExistence type="predicted"/>
<dbReference type="SUPFAM" id="SSF142433">
    <property type="entry name" value="CinA-like"/>
    <property type="match status" value="1"/>
</dbReference>
<dbReference type="InterPro" id="IPR036653">
    <property type="entry name" value="CinA-like_C"/>
</dbReference>
<dbReference type="InterPro" id="IPR008136">
    <property type="entry name" value="CinA_C"/>
</dbReference>
<feature type="domain" description="CinA C-terminal" evidence="1">
    <location>
        <begin position="8"/>
        <end position="159"/>
    </location>
</feature>
<dbReference type="NCBIfam" id="TIGR00199">
    <property type="entry name" value="PncC_domain"/>
    <property type="match status" value="1"/>
</dbReference>
<dbReference type="AlphaFoldDB" id="A0A3S4YJ15"/>
<dbReference type="Proteomes" id="UP000281904">
    <property type="component" value="Chromosome"/>
</dbReference>
<dbReference type="STRING" id="61652.AXX16_4306"/>
<evidence type="ECO:0000259" key="1">
    <source>
        <dbReference type="Pfam" id="PF02464"/>
    </source>
</evidence>
<dbReference type="Gene3D" id="3.90.950.20">
    <property type="entry name" value="CinA-like"/>
    <property type="match status" value="1"/>
</dbReference>
<dbReference type="EMBL" id="LR134493">
    <property type="protein sequence ID" value="VEI61728.1"/>
    <property type="molecule type" value="Genomic_DNA"/>
</dbReference>
<reference evidence="4 5" key="1">
    <citation type="submission" date="2018-12" db="EMBL/GenBank/DDBJ databases">
        <authorList>
            <consortium name="Pathogen Informatics"/>
        </authorList>
    </citation>
    <scope>NUCLEOTIDE SEQUENCE [LARGE SCALE GENOMIC DNA]</scope>
    <source>
        <strain evidence="3 5">NCTC10036</strain>
        <strain evidence="2 4">NCTC9419</strain>
    </source>
</reference>
<dbReference type="RefSeq" id="WP_015670992.1">
    <property type="nucleotide sequence ID" value="NZ_CAMIPJ010000002.1"/>
</dbReference>
<dbReference type="EMBL" id="LR134155">
    <property type="protein sequence ID" value="VEA71937.1"/>
    <property type="molecule type" value="Genomic_DNA"/>
</dbReference>
<accession>A0A3S4YJ15</accession>
<organism evidence="3 5">
    <name type="scientific">Serratia rubidaea</name>
    <name type="common">Serratia marinorubra</name>
    <dbReference type="NCBI Taxonomy" id="61652"/>
    <lineage>
        <taxon>Bacteria</taxon>
        <taxon>Pseudomonadati</taxon>
        <taxon>Pseudomonadota</taxon>
        <taxon>Gammaproteobacteria</taxon>
        <taxon>Enterobacterales</taxon>
        <taxon>Yersiniaceae</taxon>
        <taxon>Serratia</taxon>
    </lineage>
</organism>
<dbReference type="NCBIfam" id="NF002975">
    <property type="entry name" value="PRK03661.1"/>
    <property type="match status" value="1"/>
</dbReference>
<evidence type="ECO:0000313" key="5">
    <source>
        <dbReference type="Proteomes" id="UP000281904"/>
    </source>
</evidence>
<protein>
    <submittedName>
        <fullName evidence="3">Uncharacterized protein (Competence- and mitomycin-induced)</fullName>
    </submittedName>
</protein>
<dbReference type="GeneID" id="61764307"/>
<dbReference type="Proteomes" id="UP000271603">
    <property type="component" value="Chromosome"/>
</dbReference>
<dbReference type="Pfam" id="PF02464">
    <property type="entry name" value="CinA"/>
    <property type="match status" value="1"/>
</dbReference>
<evidence type="ECO:0000313" key="2">
    <source>
        <dbReference type="EMBL" id="VEA71937.1"/>
    </source>
</evidence>
<gene>
    <name evidence="3" type="primary">ygaD</name>
    <name evidence="3" type="ORF">NCTC10036_00729</name>
    <name evidence="2" type="ORF">NCTC9419_03511</name>
</gene>
<sequence>MSEENLRKLSVAVGEKLKADGRWITAAESCTGGGIAKAITDIAGSSAYFDRGFVTYSNRAKHQLLGVSESTLQVHGAVSEAVVREMAQGALHAADADIALSVSGIAGPDGGSAAKPVGTVWFGFAERSGRVLACERRFSGDRDAVRLQATVFALQTVLDEFL</sequence>
<evidence type="ECO:0000313" key="3">
    <source>
        <dbReference type="EMBL" id="VEI61728.1"/>
    </source>
</evidence>
<name>A0A3S4YJ15_SERRU</name>